<dbReference type="Gene3D" id="3.10.310.70">
    <property type="match status" value="1"/>
</dbReference>
<dbReference type="Proteomes" id="UP001551675">
    <property type="component" value="Unassembled WGS sequence"/>
</dbReference>
<dbReference type="Pfam" id="PF07969">
    <property type="entry name" value="Amidohydro_3"/>
    <property type="match status" value="1"/>
</dbReference>
<dbReference type="Gene3D" id="2.30.40.10">
    <property type="entry name" value="Urease, subunit C, domain 1"/>
    <property type="match status" value="1"/>
</dbReference>
<dbReference type="InterPro" id="IPR011059">
    <property type="entry name" value="Metal-dep_hydrolase_composite"/>
</dbReference>
<evidence type="ECO:0000313" key="2">
    <source>
        <dbReference type="EMBL" id="MEV0974687.1"/>
    </source>
</evidence>
<dbReference type="InterPro" id="IPR033932">
    <property type="entry name" value="YtcJ-like"/>
</dbReference>
<evidence type="ECO:0000259" key="1">
    <source>
        <dbReference type="Pfam" id="PF07969"/>
    </source>
</evidence>
<dbReference type="Gene3D" id="3.20.20.140">
    <property type="entry name" value="Metal-dependent hydrolases"/>
    <property type="match status" value="1"/>
</dbReference>
<proteinExistence type="predicted"/>
<reference evidence="2 3" key="1">
    <citation type="submission" date="2024-06" db="EMBL/GenBank/DDBJ databases">
        <title>The Natural Products Discovery Center: Release of the First 8490 Sequenced Strains for Exploring Actinobacteria Biosynthetic Diversity.</title>
        <authorList>
            <person name="Kalkreuter E."/>
            <person name="Kautsar S.A."/>
            <person name="Yang D."/>
            <person name="Bader C.D."/>
            <person name="Teijaro C.N."/>
            <person name="Fluegel L."/>
            <person name="Davis C.M."/>
            <person name="Simpson J.R."/>
            <person name="Lauterbach L."/>
            <person name="Steele A.D."/>
            <person name="Gui C."/>
            <person name="Meng S."/>
            <person name="Li G."/>
            <person name="Viehrig K."/>
            <person name="Ye F."/>
            <person name="Su P."/>
            <person name="Kiefer A.F."/>
            <person name="Nichols A."/>
            <person name="Cepeda A.J."/>
            <person name="Yan W."/>
            <person name="Fan B."/>
            <person name="Jiang Y."/>
            <person name="Adhikari A."/>
            <person name="Zheng C.-J."/>
            <person name="Schuster L."/>
            <person name="Cowan T.M."/>
            <person name="Smanski M.J."/>
            <person name="Chevrette M.G."/>
            <person name="De Carvalho L.P.S."/>
            <person name="Shen B."/>
        </authorList>
    </citation>
    <scope>NUCLEOTIDE SEQUENCE [LARGE SCALE GENOMIC DNA]</scope>
    <source>
        <strain evidence="2 3">NPDC050100</strain>
    </source>
</reference>
<dbReference type="CDD" id="cd01300">
    <property type="entry name" value="YtcJ_like"/>
    <property type="match status" value="1"/>
</dbReference>
<gene>
    <name evidence="2" type="ORF">AB0I59_39365</name>
</gene>
<sequence>MAANLLIRNAHLPLAGREAASWSIRVADGRIAEVVPAEAGVPEVPAGTETLDAAGRSVLPAFADSHVHVPESGVELLRCDLTACESRDEVLAAVADYARTHPEEEWIIGRGWALPHFAERPPTREELDAVCGARPAYLANRDGHSAWVSTAALDRVAPELLRNPPPGGRVDRDADGTPNGLLHESAMQLVSDLIPPVGEDDLLRGLLEAQRRMFSYGVTSWQDAIVGPFVPTTDIYDVYRRAAADGGLRARVTGALWWPRDASGDTLAELVEQRRGCPSGSRFSCTAIKIMYDGVCETHTAALSRPYVGVTGAGTGLTFFDPADLARTVPEMDAAGFDLHFHAIGDRAVSECLDLVEEAHRANGPRDRRHQLAHLQIADDRSVARMAALDVIANVQPYWAQADPQMLDLTIPYLPGELAALQYRFRTLEDAGVRVAFGSDWPVSTPDPMDWIHVAVNRAHPGEPDAPLFAPEEAMSLRSALRAATAGSAHALRRDHEGGTLAQGARADVVILDRRLDETVLGEISRTRVDLTLVDGEPVWAR</sequence>
<feature type="domain" description="Amidohydrolase 3" evidence="1">
    <location>
        <begin position="49"/>
        <end position="539"/>
    </location>
</feature>
<dbReference type="SUPFAM" id="SSF51338">
    <property type="entry name" value="Composite domain of metallo-dependent hydrolases"/>
    <property type="match status" value="1"/>
</dbReference>
<dbReference type="SUPFAM" id="SSF51556">
    <property type="entry name" value="Metallo-dependent hydrolases"/>
    <property type="match status" value="1"/>
</dbReference>
<keyword evidence="2" id="KW-0378">Hydrolase</keyword>
<dbReference type="EC" id="3.5.-.-" evidence="2"/>
<dbReference type="RefSeq" id="WP_358141606.1">
    <property type="nucleotide sequence ID" value="NZ_JBFALK010000033.1"/>
</dbReference>
<dbReference type="EMBL" id="JBFALK010000033">
    <property type="protein sequence ID" value="MEV0974687.1"/>
    <property type="molecule type" value="Genomic_DNA"/>
</dbReference>
<dbReference type="PANTHER" id="PTHR22642:SF2">
    <property type="entry name" value="PROTEIN LONG AFTER FAR-RED 3"/>
    <property type="match status" value="1"/>
</dbReference>
<dbReference type="InterPro" id="IPR013108">
    <property type="entry name" value="Amidohydro_3"/>
</dbReference>
<accession>A0ABV3GST4</accession>
<dbReference type="GO" id="GO:0016787">
    <property type="term" value="F:hydrolase activity"/>
    <property type="evidence" value="ECO:0007669"/>
    <property type="project" value="UniProtKB-KW"/>
</dbReference>
<keyword evidence="3" id="KW-1185">Reference proteome</keyword>
<dbReference type="PANTHER" id="PTHR22642">
    <property type="entry name" value="IMIDAZOLONEPROPIONASE"/>
    <property type="match status" value="1"/>
</dbReference>
<organism evidence="2 3">
    <name type="scientific">Microtetraspora glauca</name>
    <dbReference type="NCBI Taxonomy" id="1996"/>
    <lineage>
        <taxon>Bacteria</taxon>
        <taxon>Bacillati</taxon>
        <taxon>Actinomycetota</taxon>
        <taxon>Actinomycetes</taxon>
        <taxon>Streptosporangiales</taxon>
        <taxon>Streptosporangiaceae</taxon>
        <taxon>Microtetraspora</taxon>
    </lineage>
</organism>
<dbReference type="InterPro" id="IPR032466">
    <property type="entry name" value="Metal_Hydrolase"/>
</dbReference>
<protein>
    <submittedName>
        <fullName evidence="2">Amidohydrolase</fullName>
        <ecNumber evidence="2">3.5.-.-</ecNumber>
    </submittedName>
</protein>
<name>A0ABV3GST4_MICGL</name>
<comment type="caution">
    <text evidence="2">The sequence shown here is derived from an EMBL/GenBank/DDBJ whole genome shotgun (WGS) entry which is preliminary data.</text>
</comment>
<evidence type="ECO:0000313" key="3">
    <source>
        <dbReference type="Proteomes" id="UP001551675"/>
    </source>
</evidence>